<sequence>MNEIVSTLLLDIPANPYGEDYDPAANVSTIDIAKEMCKKMKAIHFQSKLPEFKAIVAKIEGKPDAKFYLLDFSDAKKVFLKNLIQKLGGTVTKSLEETTCIVFYPTKEQMNLQSIFTLITGALLGGTVTKSLEETTCIIFYPTKEQMNLQSIFTFITGALVGRYLLPVSYILESYDIKEFLNMDDFCTMDYIESKYILHKTTIAAIKMSIFNRNKYKRNAIPAFHHQRILFAIPEGQDDDVKLILKCLGAYVHPYHVDNECSHGQLFTLCITDGQINLPCFAQSIPTKTPYDIRTILWDHLK</sequence>
<organism evidence="1 2">
    <name type="scientific">Panagrolaimus sp. PS1159</name>
    <dbReference type="NCBI Taxonomy" id="55785"/>
    <lineage>
        <taxon>Eukaryota</taxon>
        <taxon>Metazoa</taxon>
        <taxon>Ecdysozoa</taxon>
        <taxon>Nematoda</taxon>
        <taxon>Chromadorea</taxon>
        <taxon>Rhabditida</taxon>
        <taxon>Tylenchina</taxon>
        <taxon>Panagrolaimomorpha</taxon>
        <taxon>Panagrolaimoidea</taxon>
        <taxon>Panagrolaimidae</taxon>
        <taxon>Panagrolaimus</taxon>
    </lineage>
</organism>
<dbReference type="WBParaSite" id="PS1159_v2.g9175.t1">
    <property type="protein sequence ID" value="PS1159_v2.g9175.t1"/>
    <property type="gene ID" value="PS1159_v2.g9175"/>
</dbReference>
<evidence type="ECO:0000313" key="2">
    <source>
        <dbReference type="WBParaSite" id="PS1159_v2.g9175.t1"/>
    </source>
</evidence>
<dbReference type="Proteomes" id="UP000887580">
    <property type="component" value="Unplaced"/>
</dbReference>
<protein>
    <submittedName>
        <fullName evidence="2">BRCT domain-containing protein</fullName>
    </submittedName>
</protein>
<reference evidence="2" key="1">
    <citation type="submission" date="2022-11" db="UniProtKB">
        <authorList>
            <consortium name="WormBaseParasite"/>
        </authorList>
    </citation>
    <scope>IDENTIFICATION</scope>
</reference>
<proteinExistence type="predicted"/>
<name>A0AC35GWC9_9BILA</name>
<evidence type="ECO:0000313" key="1">
    <source>
        <dbReference type="Proteomes" id="UP000887580"/>
    </source>
</evidence>
<accession>A0AC35GWC9</accession>